<evidence type="ECO:0000313" key="1">
    <source>
        <dbReference type="EMBL" id="CAB4032466.1"/>
    </source>
</evidence>
<dbReference type="Proteomes" id="UP001152795">
    <property type="component" value="Unassembled WGS sequence"/>
</dbReference>
<keyword evidence="2" id="KW-1185">Reference proteome</keyword>
<gene>
    <name evidence="1" type="ORF">PACLA_8A018367</name>
</gene>
<dbReference type="PANTHER" id="PTHR22734:SF3">
    <property type="entry name" value="RIBOSOME PRODUCTION FACTOR 1"/>
    <property type="match status" value="1"/>
</dbReference>
<organism evidence="1 2">
    <name type="scientific">Paramuricea clavata</name>
    <name type="common">Red gorgonian</name>
    <name type="synonym">Violescent sea-whip</name>
    <dbReference type="NCBI Taxonomy" id="317549"/>
    <lineage>
        <taxon>Eukaryota</taxon>
        <taxon>Metazoa</taxon>
        <taxon>Cnidaria</taxon>
        <taxon>Anthozoa</taxon>
        <taxon>Octocorallia</taxon>
        <taxon>Malacalcyonacea</taxon>
        <taxon>Plexauridae</taxon>
        <taxon>Paramuricea</taxon>
    </lineage>
</organism>
<dbReference type="GO" id="GO:0000460">
    <property type="term" value="P:maturation of 5.8S rRNA"/>
    <property type="evidence" value="ECO:0007669"/>
    <property type="project" value="TreeGrafter"/>
</dbReference>
<dbReference type="Pfam" id="PF04427">
    <property type="entry name" value="Brix"/>
    <property type="match status" value="1"/>
</dbReference>
<dbReference type="Gene3D" id="3.40.50.10480">
    <property type="entry name" value="Probable brix-domain ribosomal biogenesis protein"/>
    <property type="match status" value="1"/>
</dbReference>
<dbReference type="InterPro" id="IPR044281">
    <property type="entry name" value="IMP4/RPF1"/>
</dbReference>
<dbReference type="FunFam" id="3.40.50.10480:FF:000002">
    <property type="entry name" value="Ribosome production factor 1"/>
    <property type="match status" value="1"/>
</dbReference>
<reference evidence="1" key="1">
    <citation type="submission" date="2020-04" db="EMBL/GenBank/DDBJ databases">
        <authorList>
            <person name="Alioto T."/>
            <person name="Alioto T."/>
            <person name="Gomez Garrido J."/>
        </authorList>
    </citation>
    <scope>NUCLEOTIDE SEQUENCE</scope>
    <source>
        <strain evidence="1">A484AB</strain>
    </source>
</reference>
<comment type="caution">
    <text evidence="1">The sequence shown here is derived from an EMBL/GenBank/DDBJ whole genome shotgun (WGS) entry which is preliminary data.</text>
</comment>
<dbReference type="SUPFAM" id="SSF52954">
    <property type="entry name" value="Class II aaRS ABD-related"/>
    <property type="match status" value="1"/>
</dbReference>
<dbReference type="GO" id="GO:0000470">
    <property type="term" value="P:maturation of LSU-rRNA"/>
    <property type="evidence" value="ECO:0007669"/>
    <property type="project" value="TreeGrafter"/>
</dbReference>
<dbReference type="InterPro" id="IPR007109">
    <property type="entry name" value="Brix"/>
</dbReference>
<dbReference type="PROSITE" id="PS50833">
    <property type="entry name" value="BRIX"/>
    <property type="match status" value="1"/>
</dbReference>
<dbReference type="PANTHER" id="PTHR22734">
    <property type="entry name" value="U3 SMALL NUCLEOLAR RIBONUCLEOPROTEIN PROTEIN IMP4"/>
    <property type="match status" value="1"/>
</dbReference>
<protein>
    <submittedName>
        <fullName evidence="1">Ribosome production factor 1-like</fullName>
    </submittedName>
</protein>
<dbReference type="OrthoDB" id="10253204at2759"/>
<proteinExistence type="predicted"/>
<sequence length="258" mass="30016">MAIEKAPPKQVPRTIESTRLPDETMVAADDEEILHDEESDELSTYFKCEVRPKVLLTTSNKPTVKTVQFVDALEQIIPNSEVKYRKGIDIKKIIPQAIERGFTNLVVVNENHKEPNTLLLIHLPDGPTAHFKLSSIKLSKQIKNHGRASSHRPEVILNNFKTRLGHSVARLLASLFPYDPQFQGRRCATFHNQRDFIFFRHHRYIFKNSQKTGLQELGPRFTLKLRSLQRGTFDTKFGQYEWIHKRKEMDTSRRKFVL</sequence>
<dbReference type="GO" id="GO:0005730">
    <property type="term" value="C:nucleolus"/>
    <property type="evidence" value="ECO:0007669"/>
    <property type="project" value="TreeGrafter"/>
</dbReference>
<evidence type="ECO:0000313" key="2">
    <source>
        <dbReference type="Proteomes" id="UP001152795"/>
    </source>
</evidence>
<dbReference type="EMBL" id="CACRXK020018429">
    <property type="protein sequence ID" value="CAB4032466.1"/>
    <property type="molecule type" value="Genomic_DNA"/>
</dbReference>
<dbReference type="SMART" id="SM00879">
    <property type="entry name" value="Brix"/>
    <property type="match status" value="1"/>
</dbReference>
<dbReference type="GO" id="GO:0030687">
    <property type="term" value="C:preribosome, large subunit precursor"/>
    <property type="evidence" value="ECO:0007669"/>
    <property type="project" value="TreeGrafter"/>
</dbReference>
<name>A0A6S7JJ75_PARCT</name>
<accession>A0A6S7JJ75</accession>
<dbReference type="AlphaFoldDB" id="A0A6S7JJ75"/>
<dbReference type="GO" id="GO:0042134">
    <property type="term" value="F:rRNA primary transcript binding"/>
    <property type="evidence" value="ECO:0007669"/>
    <property type="project" value="InterPro"/>
</dbReference>